<dbReference type="Proteomes" id="UP001240250">
    <property type="component" value="Unassembled WGS sequence"/>
</dbReference>
<dbReference type="InterPro" id="IPR016181">
    <property type="entry name" value="Acyl_CoA_acyltransferase"/>
</dbReference>
<sequence length="373" mass="40642">MSSTTTWRVEDAPRTPSDPAHPDAWAVQALCDIDQARQHALHGWTDLWAPLVVRVPILLSDDYGTKLVAVALAPDAPASPGADDVLGVGVVVLPHADNTHVAHVDVAVRPGHEGQGIGTALLRHVEEVAAAHDRTSLLAWTTHAPEPPPGPGALEAPTGEGRVPADAHAVRFAQRHGYVLEQVARHSVLTLPGDEDARAALLADARAAAGPDYRTHTWWDTVPDAWLPALAVLWTRMSTDAPNAGYDTEEERWDAERVRHHLLTRAQRHQRVLLTAAEHVPTGTLAAFTVLEVPVPDVPFGFQEDTLVLREHRGRRLGMLVKAVNLDAYTAWRPGERRLHTWNAQENAHMLAINVALGYAPQAVSAGWQRRTT</sequence>
<dbReference type="EMBL" id="JAUSVM010000001">
    <property type="protein sequence ID" value="MDQ0423958.1"/>
    <property type="molecule type" value="Genomic_DNA"/>
</dbReference>
<evidence type="ECO:0000313" key="4">
    <source>
        <dbReference type="Proteomes" id="UP001240250"/>
    </source>
</evidence>
<name>A0ABU0GF77_9CELL</name>
<protein>
    <submittedName>
        <fullName evidence="3">GNAT superfamily N-acetyltransferase</fullName>
    </submittedName>
</protein>
<accession>A0ABU0GF77</accession>
<feature type="domain" description="N-acetyltransferase" evidence="2">
    <location>
        <begin position="31"/>
        <end position="204"/>
    </location>
</feature>
<keyword evidence="4" id="KW-1185">Reference proteome</keyword>
<gene>
    <name evidence="3" type="ORF">JO380_000339</name>
</gene>
<dbReference type="PROSITE" id="PS51186">
    <property type="entry name" value="GNAT"/>
    <property type="match status" value="1"/>
</dbReference>
<dbReference type="CDD" id="cd04301">
    <property type="entry name" value="NAT_SF"/>
    <property type="match status" value="1"/>
</dbReference>
<dbReference type="SUPFAM" id="SSF55729">
    <property type="entry name" value="Acyl-CoA N-acyltransferases (Nat)"/>
    <property type="match status" value="2"/>
</dbReference>
<dbReference type="InterPro" id="IPR000182">
    <property type="entry name" value="GNAT_dom"/>
</dbReference>
<evidence type="ECO:0000313" key="3">
    <source>
        <dbReference type="EMBL" id="MDQ0423958.1"/>
    </source>
</evidence>
<reference evidence="3 4" key="1">
    <citation type="submission" date="2023-07" db="EMBL/GenBank/DDBJ databases">
        <title>Sequencing the genomes of 1000 actinobacteria strains.</title>
        <authorList>
            <person name="Klenk H.-P."/>
        </authorList>
    </citation>
    <scope>NUCLEOTIDE SEQUENCE [LARGE SCALE GENOMIC DNA]</scope>
    <source>
        <strain evidence="3 4">DSM 14785</strain>
    </source>
</reference>
<dbReference type="Pfam" id="PF00583">
    <property type="entry name" value="Acetyltransf_1"/>
    <property type="match status" value="1"/>
</dbReference>
<feature type="region of interest" description="Disordered" evidence="1">
    <location>
        <begin position="1"/>
        <end position="21"/>
    </location>
</feature>
<organism evidence="3 4">
    <name type="scientific">Cellulomonas iranensis</name>
    <dbReference type="NCBI Taxonomy" id="76862"/>
    <lineage>
        <taxon>Bacteria</taxon>
        <taxon>Bacillati</taxon>
        <taxon>Actinomycetota</taxon>
        <taxon>Actinomycetes</taxon>
        <taxon>Micrococcales</taxon>
        <taxon>Cellulomonadaceae</taxon>
        <taxon>Cellulomonas</taxon>
    </lineage>
</organism>
<proteinExistence type="predicted"/>
<comment type="caution">
    <text evidence="3">The sequence shown here is derived from an EMBL/GenBank/DDBJ whole genome shotgun (WGS) entry which is preliminary data.</text>
</comment>
<dbReference type="RefSeq" id="WP_070319958.1">
    <property type="nucleotide sequence ID" value="NZ_JAUSVM010000001.1"/>
</dbReference>
<dbReference type="Gene3D" id="3.40.630.30">
    <property type="match status" value="1"/>
</dbReference>
<evidence type="ECO:0000256" key="1">
    <source>
        <dbReference type="SAM" id="MobiDB-lite"/>
    </source>
</evidence>
<evidence type="ECO:0000259" key="2">
    <source>
        <dbReference type="PROSITE" id="PS51186"/>
    </source>
</evidence>